<comment type="subcellular location">
    <subcellularLocation>
        <location evidence="1">Cytoplasm</location>
    </subcellularLocation>
</comment>
<evidence type="ECO:0000256" key="4">
    <source>
        <dbReference type="ARBA" id="ARBA00023186"/>
    </source>
</evidence>
<proteinExistence type="inferred from homology"/>
<organism evidence="5 6">
    <name type="scientific">Nocardia stercoris</name>
    <dbReference type="NCBI Taxonomy" id="2483361"/>
    <lineage>
        <taxon>Bacteria</taxon>
        <taxon>Bacillati</taxon>
        <taxon>Actinomycetota</taxon>
        <taxon>Actinomycetes</taxon>
        <taxon>Mycobacteriales</taxon>
        <taxon>Nocardiaceae</taxon>
        <taxon>Nocardia</taxon>
    </lineage>
</organism>
<reference evidence="5 6" key="1">
    <citation type="submission" date="2018-10" db="EMBL/GenBank/DDBJ databases">
        <title>Isolation from cow dung.</title>
        <authorList>
            <person name="Ling L."/>
        </authorList>
    </citation>
    <scope>NUCLEOTIDE SEQUENCE [LARGE SCALE GENOMIC DNA]</scope>
    <source>
        <strain evidence="5 6">NEAU-LL90</strain>
    </source>
</reference>
<comment type="caution">
    <text evidence="5">The sequence shown here is derived from an EMBL/GenBank/DDBJ whole genome shotgun (WGS) entry which is preliminary data.</text>
</comment>
<evidence type="ECO:0000256" key="1">
    <source>
        <dbReference type="ARBA" id="ARBA00004496"/>
    </source>
</evidence>
<keyword evidence="4" id="KW-0143">Chaperone</keyword>
<gene>
    <name evidence="5" type="ORF">EBN03_07110</name>
</gene>
<comment type="similarity">
    <text evidence="2">Belongs to the EspG family.</text>
</comment>
<keyword evidence="3" id="KW-0963">Cytoplasm</keyword>
<dbReference type="OrthoDB" id="3681944at2"/>
<sequence>MTVLGAGRGPAQLDAVVLSLDEMQYLVETLQIEVPVVLDFRARYDTYDVHRRAMQAAAESLAARELIVDEVIHSELQDRLRTLDRPHWVVALRWYQGERINRACIAKGDDLEVVVLRGPDSYTVDEAGHDLPGTLMAALGPAEPLELSGMNVLTEELGPIIGDAGDAATTTARLEKVGRPPRDAAVLGSALVEVPSHASVVGVVYGDATRDISDNAVAVFNTRHGRFLVTTTRADDGVQWSSLASGTPARLRTALRDLIEQLPLRADFTPPSGII</sequence>
<accession>A0A3M2L9B0</accession>
<protein>
    <submittedName>
        <fullName evidence="5">ESX secretion-associated protein EspG</fullName>
    </submittedName>
</protein>
<dbReference type="InterPro" id="IPR025734">
    <property type="entry name" value="EspG"/>
</dbReference>
<dbReference type="EMBL" id="RFFH01000002">
    <property type="protein sequence ID" value="RMI34182.1"/>
    <property type="molecule type" value="Genomic_DNA"/>
</dbReference>
<evidence type="ECO:0000313" key="6">
    <source>
        <dbReference type="Proteomes" id="UP000279275"/>
    </source>
</evidence>
<keyword evidence="6" id="KW-1185">Reference proteome</keyword>
<dbReference type="RefSeq" id="WP_122187106.1">
    <property type="nucleotide sequence ID" value="NZ_RFFH01000002.1"/>
</dbReference>
<dbReference type="AlphaFoldDB" id="A0A3M2L9B0"/>
<name>A0A3M2L9B0_9NOCA</name>
<evidence type="ECO:0000256" key="3">
    <source>
        <dbReference type="ARBA" id="ARBA00022490"/>
    </source>
</evidence>
<dbReference type="Proteomes" id="UP000279275">
    <property type="component" value="Unassembled WGS sequence"/>
</dbReference>
<dbReference type="Pfam" id="PF14011">
    <property type="entry name" value="ESX-1_EspG"/>
    <property type="match status" value="1"/>
</dbReference>
<evidence type="ECO:0000256" key="2">
    <source>
        <dbReference type="ARBA" id="ARBA00006411"/>
    </source>
</evidence>
<evidence type="ECO:0000313" key="5">
    <source>
        <dbReference type="EMBL" id="RMI34182.1"/>
    </source>
</evidence>